<dbReference type="SUPFAM" id="SSF52540">
    <property type="entry name" value="P-loop containing nucleoside triphosphate hydrolases"/>
    <property type="match status" value="1"/>
</dbReference>
<evidence type="ECO:0000313" key="3">
    <source>
        <dbReference type="EMBL" id="MTE00410.1"/>
    </source>
</evidence>
<keyword evidence="4" id="KW-1185">Reference proteome</keyword>
<organism evidence="3 4">
    <name type="scientific">Paracoccus lichenicola</name>
    <dbReference type="NCBI Taxonomy" id="2665644"/>
    <lineage>
        <taxon>Bacteria</taxon>
        <taxon>Pseudomonadati</taxon>
        <taxon>Pseudomonadota</taxon>
        <taxon>Alphaproteobacteria</taxon>
        <taxon>Rhodobacterales</taxon>
        <taxon>Paracoccaceae</taxon>
        <taxon>Paracoccus</taxon>
    </lineage>
</organism>
<dbReference type="Proteomes" id="UP000481417">
    <property type="component" value="Unassembled WGS sequence"/>
</dbReference>
<gene>
    <name evidence="3" type="primary">zapE</name>
    <name evidence="3" type="ORF">GIY56_08930</name>
</gene>
<keyword evidence="2" id="KW-0067">ATP-binding</keyword>
<dbReference type="RefSeq" id="WP_154764488.1">
    <property type="nucleotide sequence ID" value="NZ_WMBT01000004.1"/>
</dbReference>
<name>A0A6L6HQ52_9RHOB</name>
<evidence type="ECO:0000256" key="2">
    <source>
        <dbReference type="ARBA" id="ARBA00022840"/>
    </source>
</evidence>
<reference evidence="3 4" key="1">
    <citation type="submission" date="2019-11" db="EMBL/GenBank/DDBJ databases">
        <authorList>
            <person name="Lang L."/>
        </authorList>
    </citation>
    <scope>NUCLEOTIDE SEQUENCE [LARGE SCALE GENOMIC DNA]</scope>
    <source>
        <strain evidence="3 4">YIM 132242</strain>
    </source>
</reference>
<dbReference type="InterPro" id="IPR005654">
    <property type="entry name" value="ATPase_AFG1-like"/>
</dbReference>
<dbReference type="Pfam" id="PF03969">
    <property type="entry name" value="AFG1_ATPase"/>
    <property type="match status" value="1"/>
</dbReference>
<proteinExistence type="predicted"/>
<keyword evidence="3" id="KW-0132">Cell division</keyword>
<keyword evidence="3" id="KW-0131">Cell cycle</keyword>
<dbReference type="InterPro" id="IPR027417">
    <property type="entry name" value="P-loop_NTPase"/>
</dbReference>
<accession>A0A6L6HQ52</accession>
<protein>
    <submittedName>
        <fullName evidence="3">Cell division protein ZapE</fullName>
    </submittedName>
</protein>
<comment type="caution">
    <text evidence="3">The sequence shown here is derived from an EMBL/GenBank/DDBJ whole genome shotgun (WGS) entry which is preliminary data.</text>
</comment>
<sequence>MGKVGDLYRQRVADGRIEADPAQLSVLPHLDRVLDDISAAPPPEKRSAWRAFLGVGSPPPVAAPKGLYLWGGVGRGKSMLMDLMAEAATVPARRVHFHEFMQEIQAGLNRARQRGDQDTVRPVALEVAAAVRLLCFDEMQITDIADAMIVGRLFQVLLEQGVVIVTTSNRAPEDLYKHGLNRQLFLPFIALIRQRMEVVCLDSPVDHRQGRASGGQVWFCPADAAAKAAMDAIWSDLTGDAAGEPRRIEVGGRSFTLPLFADGVGRSGFWDLCGKPLGPADYLALSRTVRVLMIDGIPRLSASNYNEAKRFVTLIDALYEAKVRLIASGADQPEQLYNEGEGSFEFERTASRLREMQDADWGQDKG</sequence>
<dbReference type="Gene3D" id="3.40.50.300">
    <property type="entry name" value="P-loop containing nucleotide triphosphate hydrolases"/>
    <property type="match status" value="1"/>
</dbReference>
<dbReference type="EMBL" id="WMBT01000004">
    <property type="protein sequence ID" value="MTE00410.1"/>
    <property type="molecule type" value="Genomic_DNA"/>
</dbReference>
<evidence type="ECO:0000256" key="1">
    <source>
        <dbReference type="ARBA" id="ARBA00022741"/>
    </source>
</evidence>
<dbReference type="GO" id="GO:0005524">
    <property type="term" value="F:ATP binding"/>
    <property type="evidence" value="ECO:0007669"/>
    <property type="project" value="UniProtKB-KW"/>
</dbReference>
<dbReference type="GO" id="GO:0051301">
    <property type="term" value="P:cell division"/>
    <property type="evidence" value="ECO:0007669"/>
    <property type="project" value="UniProtKB-KW"/>
</dbReference>
<dbReference type="GO" id="GO:0016887">
    <property type="term" value="F:ATP hydrolysis activity"/>
    <property type="evidence" value="ECO:0007669"/>
    <property type="project" value="InterPro"/>
</dbReference>
<dbReference type="NCBIfam" id="NF040713">
    <property type="entry name" value="ZapE"/>
    <property type="match status" value="1"/>
</dbReference>
<keyword evidence="1" id="KW-0547">Nucleotide-binding</keyword>
<dbReference type="GO" id="GO:0005737">
    <property type="term" value="C:cytoplasm"/>
    <property type="evidence" value="ECO:0007669"/>
    <property type="project" value="TreeGrafter"/>
</dbReference>
<evidence type="ECO:0000313" key="4">
    <source>
        <dbReference type="Proteomes" id="UP000481417"/>
    </source>
</evidence>
<dbReference type="PANTHER" id="PTHR12169:SF6">
    <property type="entry name" value="AFG1-LIKE ATPASE"/>
    <property type="match status" value="1"/>
</dbReference>
<dbReference type="PANTHER" id="PTHR12169">
    <property type="entry name" value="ATPASE N2B"/>
    <property type="match status" value="1"/>
</dbReference>
<dbReference type="AlphaFoldDB" id="A0A6L6HQ52"/>